<evidence type="ECO:0000313" key="1">
    <source>
        <dbReference type="EMBL" id="EAC5551868.1"/>
    </source>
</evidence>
<dbReference type="EMBL" id="AAAMZD010000017">
    <property type="protein sequence ID" value="EAD3794243.1"/>
    <property type="molecule type" value="Genomic_DNA"/>
</dbReference>
<evidence type="ECO:0000313" key="3">
    <source>
        <dbReference type="EMBL" id="EAD3794243.1"/>
    </source>
</evidence>
<dbReference type="Proteomes" id="UP000455569">
    <property type="component" value="Unassembled WGS sequence"/>
</dbReference>
<evidence type="ECO:0000313" key="31">
    <source>
        <dbReference type="Proteomes" id="UP000358545"/>
    </source>
</evidence>
<dbReference type="EMBL" id="AAAQJJ010000025">
    <property type="protein sequence ID" value="EAE0771103.1"/>
    <property type="molecule type" value="Genomic_DNA"/>
</dbReference>
<dbReference type="EMBL" id="AAARLF010000021">
    <property type="protein sequence ID" value="EAE2899350.1"/>
    <property type="molecule type" value="Genomic_DNA"/>
</dbReference>
<dbReference type="Proteomes" id="UP000535556">
    <property type="component" value="Unassembled WGS sequence"/>
</dbReference>
<dbReference type="Proteomes" id="UP000345329">
    <property type="component" value="Unassembled WGS sequence"/>
</dbReference>
<proteinExistence type="predicted"/>
<reference evidence="49 50" key="1">
    <citation type="journal article" date="2018" name="Genome Biol.">
        <title>SKESA: strategic k-mer extension for scrupulous assemblies.</title>
        <authorList>
            <person name="Souvorov A."/>
            <person name="Agarwala R."/>
            <person name="Lipman D.J."/>
        </authorList>
    </citation>
    <scope>NUCLEOTIDE SEQUENCE [LARGE SCALE GENOMIC DNA]</scope>
    <source>
        <strain evidence="27">2017-325981-023-01</strain>
        <strain evidence="22 52">CFIAFB20100120</strain>
        <strain evidence="23">CFIAFB20160038</strain>
        <strain evidence="25">CFIAFB20170037</strain>
        <strain evidence="24 49">CFIAFB20170045</strain>
        <strain evidence="26 51">DMG1500109</strain>
    </source>
</reference>
<dbReference type="Proteomes" id="UP000388699">
    <property type="component" value="Unassembled WGS sequence"/>
</dbReference>
<dbReference type="EMBL" id="AABDDO010000009">
    <property type="protein sequence ID" value="EAG6764511.1"/>
    <property type="molecule type" value="Genomic_DNA"/>
</dbReference>
<dbReference type="EMBL" id="AAHZFY010000099">
    <property type="protein sequence ID" value="ECB9515152.1"/>
    <property type="molecule type" value="Genomic_DNA"/>
</dbReference>
<dbReference type="EMBL" id="AAANYN010000047">
    <property type="protein sequence ID" value="EAD5775724.1"/>
    <property type="molecule type" value="Genomic_DNA"/>
</dbReference>
<dbReference type="EMBL" id="AAAJKI010000069">
    <property type="protein sequence ID" value="EAC6549671.1"/>
    <property type="molecule type" value="Genomic_DNA"/>
</dbReference>
<evidence type="ECO:0000313" key="35">
    <source>
        <dbReference type="Proteomes" id="UP000388699"/>
    </source>
</evidence>
<evidence type="ECO:0000313" key="45">
    <source>
        <dbReference type="Proteomes" id="UP000535556"/>
    </source>
</evidence>
<dbReference type="Proteomes" id="UP000840928">
    <property type="component" value="Unassembled WGS sequence"/>
</dbReference>
<dbReference type="KEGG" id="lmw:LMOSLCC2755_p0008"/>
<dbReference type="EMBL" id="AAIAJJ010000032">
    <property type="protein sequence ID" value="ECC1558280.1"/>
    <property type="molecule type" value="Genomic_DNA"/>
</dbReference>
<evidence type="ECO:0000313" key="21">
    <source>
        <dbReference type="EMBL" id="EDN9837831.1"/>
    </source>
</evidence>
<evidence type="ECO:0000313" key="13">
    <source>
        <dbReference type="EMBL" id="EAG6170638.1"/>
    </source>
</evidence>
<dbReference type="EMBL" id="DAAJCS010000013">
    <property type="protein sequence ID" value="HAC0014200.1"/>
    <property type="molecule type" value="Genomic_DNA"/>
</dbReference>
<evidence type="ECO:0000313" key="33">
    <source>
        <dbReference type="Proteomes" id="UP000376505"/>
    </source>
</evidence>
<dbReference type="EMBL" id="AACKDQ010000056">
    <property type="protein sequence ID" value="EAK9318466.1"/>
    <property type="molecule type" value="Genomic_DNA"/>
</dbReference>
<dbReference type="EMBL" id="AAANYR010000010">
    <property type="protein sequence ID" value="EAD5787772.1"/>
    <property type="molecule type" value="Genomic_DNA"/>
</dbReference>
<evidence type="ECO:0000313" key="51">
    <source>
        <dbReference type="Proteomes" id="UP000843775"/>
    </source>
</evidence>
<dbReference type="Proteomes" id="UP000358545">
    <property type="component" value="Unassembled WGS sequence"/>
</dbReference>
<dbReference type="Proteomes" id="UP000842809">
    <property type="component" value="Unassembled WGS sequence"/>
</dbReference>
<evidence type="ECO:0000313" key="49">
    <source>
        <dbReference type="Proteomes" id="UP000841146"/>
    </source>
</evidence>
<evidence type="ECO:0000313" key="27">
    <source>
        <dbReference type="EMBL" id="HAJ9594693.1"/>
    </source>
</evidence>
<dbReference type="EMBL" id="DAAIRR010000007">
    <property type="protein sequence ID" value="HAB9177038.1"/>
    <property type="molecule type" value="Genomic_DNA"/>
</dbReference>
<evidence type="ECO:0000313" key="43">
    <source>
        <dbReference type="Proteomes" id="UP000467247"/>
    </source>
</evidence>
<accession>A0A328PCD7</accession>
<dbReference type="Proteomes" id="UP000540117">
    <property type="component" value="Unassembled WGS sequence"/>
</dbReference>
<evidence type="ECO:0000313" key="5">
    <source>
        <dbReference type="EMBL" id="EAD5787772.1"/>
    </source>
</evidence>
<dbReference type="EMBL" id="DAAJZA010000012">
    <property type="protein sequence ID" value="HAC1756081.1"/>
    <property type="molecule type" value="Genomic_DNA"/>
</dbReference>
<evidence type="ECO:0000313" key="44">
    <source>
        <dbReference type="Proteomes" id="UP000467347"/>
    </source>
</evidence>
<dbReference type="EMBL" id="AABCVX010000009">
    <property type="protein sequence ID" value="EAG6170638.1"/>
    <property type="molecule type" value="Genomic_DNA"/>
</dbReference>
<reference evidence="23" key="6">
    <citation type="submission" date="2020-01" db="EMBL/GenBank/DDBJ databases">
        <authorList>
            <consortium name="NCBI Pathogen Detection Project"/>
        </authorList>
    </citation>
    <scope>NUCLEOTIDE SEQUENCE</scope>
    <source>
        <strain evidence="27">2017-325981-023-01</strain>
        <strain evidence="22">CFIAFB20100120</strain>
        <strain evidence="23">CFIAFB20160038</strain>
        <strain evidence="25">CFIAFB20170037</strain>
        <strain evidence="24">CFIAFB20170045</strain>
        <strain evidence="26">DMG1500109</strain>
    </source>
</reference>
<evidence type="ECO:0000313" key="40">
    <source>
        <dbReference type="Proteomes" id="UP000410967"/>
    </source>
</evidence>
<dbReference type="EMBL" id="AABBHO010000072">
    <property type="protein sequence ID" value="EAG2998575.1"/>
    <property type="molecule type" value="Genomic_DNA"/>
</dbReference>
<dbReference type="Proteomes" id="UP000841146">
    <property type="component" value="Unassembled WGS sequence"/>
</dbReference>
<dbReference type="AlphaFoldDB" id="A0A328PCD7"/>
<evidence type="ECO:0000313" key="18">
    <source>
        <dbReference type="EMBL" id="ECX6925969.1"/>
    </source>
</evidence>
<dbReference type="Proteomes" id="UP000401273">
    <property type="component" value="Unassembled WGS sequence"/>
</dbReference>
<evidence type="ECO:0000313" key="50">
    <source>
        <dbReference type="Proteomes" id="UP000843503"/>
    </source>
</evidence>
<evidence type="ECO:0000313" key="11">
    <source>
        <dbReference type="EMBL" id="EAG2998575.1"/>
    </source>
</evidence>
<dbReference type="Proteomes" id="UP000566721">
    <property type="component" value="Unassembled WGS sequence"/>
</dbReference>
<dbReference type="Proteomes" id="UP000379076">
    <property type="component" value="Unassembled WGS sequence"/>
</dbReference>
<evidence type="ECO:0000313" key="41">
    <source>
        <dbReference type="Proteomes" id="UP000427828"/>
    </source>
</evidence>
<dbReference type="Proteomes" id="UP000410967">
    <property type="component" value="Unassembled WGS sequence"/>
</dbReference>
<evidence type="ECO:0000313" key="7">
    <source>
        <dbReference type="EMBL" id="EAE1340219.1"/>
    </source>
</evidence>
<evidence type="ECO:0000313" key="39">
    <source>
        <dbReference type="Proteomes" id="UP000401273"/>
    </source>
</evidence>
<dbReference type="Proteomes" id="UP000549379">
    <property type="component" value="Unassembled WGS sequence"/>
</dbReference>
<evidence type="ECO:0000313" key="6">
    <source>
        <dbReference type="EMBL" id="EAE0771103.1"/>
    </source>
</evidence>
<evidence type="ECO:0000313" key="23">
    <source>
        <dbReference type="EMBL" id="HAB9177038.1"/>
    </source>
</evidence>
<dbReference type="Proteomes" id="UP000844415">
    <property type="component" value="Unassembled WGS sequence"/>
</dbReference>
<evidence type="ECO:0000313" key="52">
    <source>
        <dbReference type="Proteomes" id="UP000844415"/>
    </source>
</evidence>
<evidence type="ECO:0000313" key="22">
    <source>
        <dbReference type="EMBL" id="HAB8558658.1"/>
    </source>
</evidence>
<dbReference type="EMBL" id="AABBYJ010000013">
    <property type="protein sequence ID" value="EAG4332584.1"/>
    <property type="molecule type" value="Genomic_DNA"/>
</dbReference>
<evidence type="ECO:0000313" key="25">
    <source>
        <dbReference type="EMBL" id="HAC0276614.1"/>
    </source>
</evidence>
<evidence type="ECO:0000313" key="4">
    <source>
        <dbReference type="EMBL" id="EAD5775724.1"/>
    </source>
</evidence>
<dbReference type="Proteomes" id="UP000843775">
    <property type="component" value="Unassembled WGS sequence"/>
</dbReference>
<evidence type="ECO:0000313" key="48">
    <source>
        <dbReference type="Proteomes" id="UP000566721"/>
    </source>
</evidence>
<dbReference type="EMBL" id="AANCRK010000009">
    <property type="protein sequence ID" value="EDN7716409.1"/>
    <property type="molecule type" value="Genomic_DNA"/>
</dbReference>
<dbReference type="EMBL" id="AABAGT010000020">
    <property type="protein sequence ID" value="EAG0868070.1"/>
    <property type="molecule type" value="Genomic_DNA"/>
</dbReference>
<dbReference type="Proteomes" id="UP000344343">
    <property type="component" value="Unassembled WGS sequence"/>
</dbReference>
<dbReference type="Proteomes" id="UP000331186">
    <property type="component" value="Unassembled WGS sequence"/>
</dbReference>
<evidence type="ECO:0000313" key="20">
    <source>
        <dbReference type="EMBL" id="EDN8270602.1"/>
    </source>
</evidence>
<dbReference type="EMBL" id="AAAIXK010000011">
    <property type="protein sequence ID" value="EAC5551868.1"/>
    <property type="molecule type" value="Genomic_DNA"/>
</dbReference>
<evidence type="ECO:0000313" key="9">
    <source>
        <dbReference type="EMBL" id="EAE4943423.1"/>
    </source>
</evidence>
<protein>
    <submittedName>
        <fullName evidence="23">Uncharacterized protein</fullName>
    </submittedName>
</protein>
<evidence type="ECO:0000313" key="36">
    <source>
        <dbReference type="Proteomes" id="UP000389283"/>
    </source>
</evidence>
<dbReference type="EMBL" id="AAAQQZ010000010">
    <property type="protein sequence ID" value="EAE1340219.1"/>
    <property type="molecule type" value="Genomic_DNA"/>
</dbReference>
<evidence type="ECO:0000313" key="14">
    <source>
        <dbReference type="EMBL" id="EAG6764511.1"/>
    </source>
</evidence>
<dbReference type="EMBL" id="AANDSR010000014">
    <property type="protein sequence ID" value="EDN9837831.1"/>
    <property type="molecule type" value="Genomic_DNA"/>
</dbReference>
<reference evidence="10 31" key="2">
    <citation type="submission" date="2018-06" db="EMBL/GenBank/DDBJ databases">
        <authorList>
            <consortium name="PulseNet: The National Subtyping Network for Foodborne Disease Surveillance"/>
            <person name="Tarr C.L."/>
            <person name="Trees E."/>
            <person name="Katz L.S."/>
            <person name="Carleton-Romer H.A."/>
            <person name="Stroika S."/>
            <person name="Kucerova Z."/>
            <person name="Roache K.F."/>
            <person name="Sabol A.L."/>
            <person name="Besser J."/>
            <person name="Gerner-Smidt P."/>
        </authorList>
    </citation>
    <scope>NUCLEOTIDE SEQUENCE [LARGE SCALE GENOMIC DNA]</scope>
    <source>
        <strain evidence="10 31">PNUSAL002180</strain>
    </source>
</reference>
<evidence type="ECO:0000313" key="8">
    <source>
        <dbReference type="EMBL" id="EAE2899350.1"/>
    </source>
</evidence>
<evidence type="ECO:0000313" key="30">
    <source>
        <dbReference type="Proteomes" id="UP000345329"/>
    </source>
</evidence>
<evidence type="ECO:0000313" key="24">
    <source>
        <dbReference type="EMBL" id="HAC0014200.1"/>
    </source>
</evidence>
<evidence type="ECO:0000313" key="46">
    <source>
        <dbReference type="Proteomes" id="UP000540117"/>
    </source>
</evidence>
<evidence type="ECO:0000313" key="10">
    <source>
        <dbReference type="EMBL" id="EAG0868070.1"/>
    </source>
</evidence>
<name>A0A328PCD7_LISMN</name>
<dbReference type="Proteomes" id="UP000843503">
    <property type="component" value="Unassembled WGS sequence"/>
</dbReference>
<evidence type="ECO:0000313" key="16">
    <source>
        <dbReference type="EMBL" id="ECB9515152.1"/>
    </source>
</evidence>
<evidence type="ECO:0000313" key="32">
    <source>
        <dbReference type="Proteomes" id="UP000365297"/>
    </source>
</evidence>
<comment type="caution">
    <text evidence="23">The sequence shown here is derived from an EMBL/GenBank/DDBJ whole genome shotgun (WGS) entry which is preliminary data.</text>
</comment>
<dbReference type="EMBL" id="DAAJFY010000015">
    <property type="protein sequence ID" value="HAC0276614.1"/>
    <property type="molecule type" value="Genomic_DNA"/>
</dbReference>
<dbReference type="Proteomes" id="UP000467247">
    <property type="component" value="Unassembled WGS sequence"/>
</dbReference>
<evidence type="ECO:0000313" key="47">
    <source>
        <dbReference type="Proteomes" id="UP000549379"/>
    </source>
</evidence>
<dbReference type="EMBL" id="DABJAN010000008">
    <property type="protein sequence ID" value="HAJ9594693.1"/>
    <property type="molecule type" value="Genomic_DNA"/>
</dbReference>
<reference evidence="40 45" key="5">
    <citation type="submission" date="2019-04" db="EMBL/GenBank/DDBJ databases">
        <authorList>
            <consortium name="GenomeTrakr network: Whole genome sequencing for foodborne pathogen traceback"/>
        </authorList>
    </citation>
    <scope>NUCLEOTIDE SEQUENCE [LARGE SCALE GENOMIC DNA]</scope>
    <source>
        <strain evidence="14 45">NRRL B-33244</strain>
        <strain evidence="15 40">PHLUSALM00088</strain>
    </source>
</reference>
<reference evidence="28 29" key="3">
    <citation type="submission" date="2019-02" db="EMBL/GenBank/DDBJ databases">
        <authorList>
            <consortium name="GenomeTrakr: Next Generation Sequencing Network for Food Pathogen Tracability"/>
        </authorList>
    </citation>
    <scope>NUCLEOTIDE SEQUENCE [LARGE SCALE GENOMIC DNA]</scope>
    <source>
        <strain evidence="11 47">10B02965A-1</strain>
        <strain evidence="6 35">CFSAN008016</strain>
        <strain evidence="19 42">CFSAN102901</strain>
        <strain evidence="7 34">FDA00006494</strain>
        <strain evidence="1 32">FDA00007096</strain>
        <strain evidence="2 28">FDA00013332</strain>
        <strain evidence="5 29">FDA00013853</strain>
        <strain evidence="17 36">FDA00014370</strain>
        <strain evidence="16 38">FDA00014392</strain>
        <strain evidence="20 43">FDA00015028</strain>
        <strain evidence="12 46">FDA1005580-S054-001</strain>
        <strain evidence="13 48">FLAG-38921</strain>
        <strain evidence="18 41">FLAG-51482A</strain>
        <strain evidence="4 33">FSIS31901579</strain>
        <strain evidence="21 44">OSF101448</strain>
        <strain evidence="3 30">VA-WGS-00405</strain>
    </source>
</reference>
<dbReference type="Proteomes" id="UP000376505">
    <property type="component" value="Unassembled WGS sequence"/>
</dbReference>
<sequence>MGDGNVFQASGNKINYSSINNSYWRAHLYGFGRVAEFN</sequence>
<evidence type="ECO:0000313" key="28">
    <source>
        <dbReference type="Proteomes" id="UP000331186"/>
    </source>
</evidence>
<evidence type="ECO:0000313" key="19">
    <source>
        <dbReference type="EMBL" id="EDN7716409.1"/>
    </source>
</evidence>
<evidence type="ECO:0000313" key="34">
    <source>
        <dbReference type="Proteomes" id="UP000379076"/>
    </source>
</evidence>
<organism evidence="23">
    <name type="scientific">Listeria monocytogenes</name>
    <dbReference type="NCBI Taxonomy" id="1639"/>
    <lineage>
        <taxon>Bacteria</taxon>
        <taxon>Bacillati</taxon>
        <taxon>Bacillota</taxon>
        <taxon>Bacilli</taxon>
        <taxon>Bacillales</taxon>
        <taxon>Listeriaceae</taxon>
        <taxon>Listeria</taxon>
    </lineage>
</organism>
<reference evidence="37 39" key="4">
    <citation type="submission" date="2019-03" db="EMBL/GenBank/DDBJ databases">
        <authorList>
            <person name="Ashton P.M."/>
            <person name="Dallman T."/>
            <person name="Nair S."/>
            <person name="De Pinna E."/>
            <person name="Peters T."/>
            <person name="Grant K."/>
        </authorList>
    </citation>
    <scope>NUCLEOTIDE SEQUENCE [LARGE SCALE GENOMIC DNA]</scope>
    <source>
        <strain evidence="8">RL15000271</strain>
        <strain evidence="9">RL15000286</strain>
    </source>
</reference>
<dbReference type="Proteomes" id="UP000393182">
    <property type="component" value="Unassembled WGS sequence"/>
</dbReference>
<dbReference type="Proteomes" id="UP000467347">
    <property type="component" value="Unassembled WGS sequence"/>
</dbReference>
<dbReference type="EMBL" id="AALAQH010000013">
    <property type="protein sequence ID" value="ECX6925969.1"/>
    <property type="molecule type" value="Genomic_DNA"/>
</dbReference>
<evidence type="ECO:0000313" key="12">
    <source>
        <dbReference type="EMBL" id="EAG4332584.1"/>
    </source>
</evidence>
<evidence type="ECO:0000313" key="38">
    <source>
        <dbReference type="Proteomes" id="UP000398321"/>
    </source>
</evidence>
<evidence type="ECO:0000313" key="29">
    <source>
        <dbReference type="Proteomes" id="UP000344343"/>
    </source>
</evidence>
<dbReference type="Proteomes" id="UP000389283">
    <property type="component" value="Unassembled WGS sequence"/>
</dbReference>
<evidence type="ECO:0000313" key="15">
    <source>
        <dbReference type="EMBL" id="EAK9318466.1"/>
    </source>
</evidence>
<gene>
    <name evidence="10" type="ORF">A8L61_12340</name>
    <name evidence="14" type="ORF">AF817_14885</name>
    <name evidence="7" type="ORF">ART25_14970</name>
    <name evidence="1" type="ORF">ARY78_15735</name>
    <name evidence="11" type="ORF">B5K54_14870</name>
    <name evidence="18" type="ORF">BCZ19_15030</name>
    <name evidence="12" type="ORF">CAV64_15170</name>
    <name evidence="13" type="ORF">DCT16_14755</name>
    <name evidence="6" type="ORF">DG57_14900</name>
    <name evidence="2" type="ORF">DU018_15030</name>
    <name evidence="8" type="ORF">E1W43_15560</name>
    <name evidence="9" type="ORF">E1W56_15365</name>
    <name evidence="5" type="ORF">EX365_14490</name>
    <name evidence="4" type="ORF">EXZ73_15730</name>
    <name evidence="15" type="ORF">FA835_15325</name>
    <name evidence="16" type="ORF">FLQ97_15710</name>
    <name evidence="17" type="ORF">FNX40_15940</name>
    <name evidence="26" type="ORF">GI949_13990</name>
    <name evidence="21" type="ORF">GJW51_14265</name>
    <name evidence="19" type="ORF">GQG13_14920</name>
    <name evidence="20" type="ORF">GT011_14735</name>
    <name evidence="22" type="ORF">GYS09_15345</name>
    <name evidence="23" type="ORF">GYU24_15115</name>
    <name evidence="24" type="ORF">GYX23_14520</name>
    <name evidence="25" type="ORF">GYY14_14705</name>
    <name evidence="27" type="ORF">HQN34_002926</name>
    <name evidence="3" type="ORF">UI29_15935</name>
</gene>
<dbReference type="Proteomes" id="UP000427828">
    <property type="component" value="Unassembled WGS sequence"/>
</dbReference>
<dbReference type="EMBL" id="AANCZP010000008">
    <property type="protein sequence ID" value="EDN8270602.1"/>
    <property type="molecule type" value="Genomic_DNA"/>
</dbReference>
<evidence type="ECO:0000313" key="26">
    <source>
        <dbReference type="EMBL" id="HAC1756081.1"/>
    </source>
</evidence>
<evidence type="ECO:0000313" key="37">
    <source>
        <dbReference type="Proteomes" id="UP000393182"/>
    </source>
</evidence>
<evidence type="ECO:0000313" key="2">
    <source>
        <dbReference type="EMBL" id="EAC6549671.1"/>
    </source>
</evidence>
<dbReference type="EMBL" id="AAASLB010000015">
    <property type="protein sequence ID" value="EAE4943423.1"/>
    <property type="molecule type" value="Genomic_DNA"/>
</dbReference>
<evidence type="ECO:0000313" key="42">
    <source>
        <dbReference type="Proteomes" id="UP000455569"/>
    </source>
</evidence>
<evidence type="ECO:0000313" key="17">
    <source>
        <dbReference type="EMBL" id="ECC1558280.1"/>
    </source>
</evidence>
<dbReference type="EMBL" id="DAAIJL010000022">
    <property type="protein sequence ID" value="HAB8558658.1"/>
    <property type="molecule type" value="Genomic_DNA"/>
</dbReference>
<dbReference type="Proteomes" id="UP000365297">
    <property type="component" value="Unassembled WGS sequence"/>
</dbReference>
<dbReference type="Proteomes" id="UP000398321">
    <property type="component" value="Unassembled WGS sequence"/>
</dbReference>